<dbReference type="OrthoDB" id="2882935at2"/>
<dbReference type="EMBL" id="JXRQ01000008">
    <property type="protein sequence ID" value="KIL53549.1"/>
    <property type="molecule type" value="Genomic_DNA"/>
</dbReference>
<dbReference type="PROSITE" id="PS51257">
    <property type="entry name" value="PROKAR_LIPOPROTEIN"/>
    <property type="match status" value="1"/>
</dbReference>
<sequence>MKKLFFAAILMMGISIMLMGCSSNKENDVNWDLEKAQKIDIVSADIAEEVLSTLNHQEEIDKFVNRLEIQEWDNDVLPSDAVKSHTFLMYQEGTVKPGDAAASNNELNKVASITSFEGIPFIEFQTKNMNFIFQIPNDAAEYLWNIEP</sequence>
<accession>A0A0C2SHY4</accession>
<keyword evidence="1" id="KW-0732">Signal</keyword>
<evidence type="ECO:0000313" key="3">
    <source>
        <dbReference type="Proteomes" id="UP000031950"/>
    </source>
</evidence>
<evidence type="ECO:0000313" key="2">
    <source>
        <dbReference type="EMBL" id="KIL53549.1"/>
    </source>
</evidence>
<evidence type="ECO:0000256" key="1">
    <source>
        <dbReference type="SAM" id="SignalP"/>
    </source>
</evidence>
<dbReference type="PATRIC" id="fig|135826.4.peg.522"/>
<comment type="caution">
    <text evidence="2">The sequence shown here is derived from an EMBL/GenBank/DDBJ whole genome shotgun (WGS) entry which is preliminary data.</text>
</comment>
<reference evidence="2 3" key="1">
    <citation type="submission" date="2015-01" db="EMBL/GenBank/DDBJ databases">
        <title>Genome sequence of Jeotgalibacillus alimentarius.</title>
        <authorList>
            <person name="Goh K.M."/>
            <person name="Chan K.-G."/>
            <person name="Yaakop A.S."/>
            <person name="Ee R."/>
            <person name="Gan H.M."/>
            <person name="Chan C.S."/>
        </authorList>
    </citation>
    <scope>NUCLEOTIDE SEQUENCE [LARGE SCALE GENOMIC DNA]</scope>
    <source>
        <strain evidence="2 3">YKJ-13</strain>
    </source>
</reference>
<dbReference type="AlphaFoldDB" id="A0A0C2SHY4"/>
<feature type="chain" id="PRO_5039360804" description="Lipoprotein" evidence="1">
    <location>
        <begin position="20"/>
        <end position="148"/>
    </location>
</feature>
<name>A0A0C2SHY4_9BACL</name>
<keyword evidence="3" id="KW-1185">Reference proteome</keyword>
<dbReference type="RefSeq" id="WP_041121176.1">
    <property type="nucleotide sequence ID" value="NZ_JXRQ01000008.1"/>
</dbReference>
<feature type="signal peptide" evidence="1">
    <location>
        <begin position="1"/>
        <end position="19"/>
    </location>
</feature>
<evidence type="ECO:0008006" key="4">
    <source>
        <dbReference type="Google" id="ProtNLM"/>
    </source>
</evidence>
<gene>
    <name evidence="2" type="ORF">KP77_05250</name>
</gene>
<proteinExistence type="predicted"/>
<dbReference type="Proteomes" id="UP000031950">
    <property type="component" value="Unassembled WGS sequence"/>
</dbReference>
<organism evidence="2 3">
    <name type="scientific">Jeotgalibacillus alimentarius</name>
    <dbReference type="NCBI Taxonomy" id="135826"/>
    <lineage>
        <taxon>Bacteria</taxon>
        <taxon>Bacillati</taxon>
        <taxon>Bacillota</taxon>
        <taxon>Bacilli</taxon>
        <taxon>Bacillales</taxon>
        <taxon>Caryophanaceae</taxon>
        <taxon>Jeotgalibacillus</taxon>
    </lineage>
</organism>
<protein>
    <recommendedName>
        <fullName evidence="4">Lipoprotein</fullName>
    </recommendedName>
</protein>